<sequence length="247" mass="27723">MPPVTVTAPLRDPVQKSYRKMIRGMDLFERRHALAPQATLRFKLLPRKSTTDMRNIDLYIVGSTVDQQVPVAADQTFTLPRIPKALEEDAVVTPPARKAQTMTWRTEIRSPGMPPGTRRLGDLRLECLVGMEADLVSGANNLLARFAHLFSDPVAYCGQKQSRYLFFAERPVFSVTLVAGNRREVLPVDRLYAEASDDPGLKATLPVCDCEVLLDRTYFLPLGDASWPDDTRVEYEFMEDGDAPPAR</sequence>
<accession>A0A931H6J9</accession>
<dbReference type="EMBL" id="JADWYS010000001">
    <property type="protein sequence ID" value="MBG9389594.1"/>
    <property type="molecule type" value="Genomic_DNA"/>
</dbReference>
<comment type="caution">
    <text evidence="1">The sequence shown here is derived from an EMBL/GenBank/DDBJ whole genome shotgun (WGS) entry which is preliminary data.</text>
</comment>
<keyword evidence="2" id="KW-1185">Reference proteome</keyword>
<evidence type="ECO:0000313" key="1">
    <source>
        <dbReference type="EMBL" id="MBG9389594.1"/>
    </source>
</evidence>
<name>A0A931H6J9_9BURK</name>
<dbReference type="Proteomes" id="UP000651050">
    <property type="component" value="Unassembled WGS sequence"/>
</dbReference>
<dbReference type="AlphaFoldDB" id="A0A931H6J9"/>
<reference evidence="1" key="1">
    <citation type="submission" date="2020-11" db="EMBL/GenBank/DDBJ databases">
        <title>Bacterial whole genome sequence for Caenimonas sp. DR4.4.</title>
        <authorList>
            <person name="Le V."/>
            <person name="Ko S.-R."/>
            <person name="Ahn C.-Y."/>
            <person name="Oh H.-M."/>
        </authorList>
    </citation>
    <scope>NUCLEOTIDE SEQUENCE</scope>
    <source>
        <strain evidence="1">DR4.4</strain>
    </source>
</reference>
<organism evidence="1 2">
    <name type="scientific">Caenimonas aquaedulcis</name>
    <dbReference type="NCBI Taxonomy" id="2793270"/>
    <lineage>
        <taxon>Bacteria</taxon>
        <taxon>Pseudomonadati</taxon>
        <taxon>Pseudomonadota</taxon>
        <taxon>Betaproteobacteria</taxon>
        <taxon>Burkholderiales</taxon>
        <taxon>Comamonadaceae</taxon>
        <taxon>Caenimonas</taxon>
    </lineage>
</organism>
<evidence type="ECO:0000313" key="2">
    <source>
        <dbReference type="Proteomes" id="UP000651050"/>
    </source>
</evidence>
<protein>
    <submittedName>
        <fullName evidence="1">Uncharacterized protein</fullName>
    </submittedName>
</protein>
<proteinExistence type="predicted"/>
<gene>
    <name evidence="1" type="ORF">I5803_16310</name>
</gene>